<dbReference type="GO" id="GO:0008780">
    <property type="term" value="F:acyl-[acyl-carrier-protein]-UDP-N-acetylglucosamine O-acyltransferase activity"/>
    <property type="evidence" value="ECO:0007669"/>
    <property type="project" value="InterPro"/>
</dbReference>
<gene>
    <name evidence="7" type="ORF">METZ01_LOCUS233260</name>
</gene>
<keyword evidence="1" id="KW-0444">Lipid biosynthesis</keyword>
<evidence type="ECO:0000259" key="6">
    <source>
        <dbReference type="Pfam" id="PF13720"/>
    </source>
</evidence>
<dbReference type="NCBIfam" id="TIGR01852">
    <property type="entry name" value="lipid_A_lpxA"/>
    <property type="match status" value="1"/>
</dbReference>
<dbReference type="EMBL" id="UINC01058305">
    <property type="protein sequence ID" value="SVB80406.1"/>
    <property type="molecule type" value="Genomic_DNA"/>
</dbReference>
<name>A0A382GZA4_9ZZZZ</name>
<evidence type="ECO:0000256" key="5">
    <source>
        <dbReference type="ARBA" id="ARBA00023315"/>
    </source>
</evidence>
<keyword evidence="3" id="KW-0808">Transferase</keyword>
<dbReference type="GO" id="GO:0009245">
    <property type="term" value="P:lipid A biosynthetic process"/>
    <property type="evidence" value="ECO:0007669"/>
    <property type="project" value="UniProtKB-KW"/>
</dbReference>
<feature type="domain" description="UDP N-acetylglucosamine O-acyltransferase C-terminal" evidence="6">
    <location>
        <begin position="174"/>
        <end position="203"/>
    </location>
</feature>
<organism evidence="7">
    <name type="scientific">marine metagenome</name>
    <dbReference type="NCBI Taxonomy" id="408172"/>
    <lineage>
        <taxon>unclassified sequences</taxon>
        <taxon>metagenomes</taxon>
        <taxon>ecological metagenomes</taxon>
    </lineage>
</organism>
<dbReference type="AlphaFoldDB" id="A0A382GZA4"/>
<dbReference type="SUPFAM" id="SSF51161">
    <property type="entry name" value="Trimeric LpxA-like enzymes"/>
    <property type="match status" value="1"/>
</dbReference>
<dbReference type="PANTHER" id="PTHR43480">
    <property type="entry name" value="ACYL-[ACYL-CARRIER-PROTEIN]--UDP-N-ACETYLGLUCOSAMINE O-ACYLTRANSFERASE"/>
    <property type="match status" value="1"/>
</dbReference>
<sequence>MLIHSNTAIDPSAKVGEEVRIGPFSTIGPRVKIGDRTEIGPNVHIEEGTVVGADCRIFHGASIGGDPQIAGVRDIISSVEIGDKTTIREFVTIHRSAKENEKTTIGKECLLMAYAHVAHDCVIGDDVVLVNATSLSGHIVVEDRAFISGMIGAHQFVRFGKLSMTGGMSKIVKDILPFSTVEGNPPRLIGTNAIGLKRAGIAPAI</sequence>
<dbReference type="GO" id="GO:0016020">
    <property type="term" value="C:membrane"/>
    <property type="evidence" value="ECO:0007669"/>
    <property type="project" value="GOC"/>
</dbReference>
<keyword evidence="2" id="KW-0441">Lipid A biosynthesis</keyword>
<dbReference type="Pfam" id="PF00132">
    <property type="entry name" value="Hexapep"/>
    <property type="match status" value="2"/>
</dbReference>
<dbReference type="PANTHER" id="PTHR43480:SF1">
    <property type="entry name" value="ACYL-[ACYL-CARRIER-PROTEIN]--UDP-N-ACETYLGLUCOSAMINE O-ACYLTRANSFERASE, MITOCHONDRIAL-RELATED"/>
    <property type="match status" value="1"/>
</dbReference>
<feature type="non-terminal residue" evidence="7">
    <location>
        <position position="205"/>
    </location>
</feature>
<evidence type="ECO:0000256" key="4">
    <source>
        <dbReference type="ARBA" id="ARBA00023098"/>
    </source>
</evidence>
<evidence type="ECO:0000256" key="2">
    <source>
        <dbReference type="ARBA" id="ARBA00022556"/>
    </source>
</evidence>
<proteinExistence type="predicted"/>
<dbReference type="Gene3D" id="2.160.10.10">
    <property type="entry name" value="Hexapeptide repeat proteins"/>
    <property type="match status" value="1"/>
</dbReference>
<protein>
    <recommendedName>
        <fullName evidence="6">UDP N-acetylglucosamine O-acyltransferase C-terminal domain-containing protein</fullName>
    </recommendedName>
</protein>
<evidence type="ECO:0000256" key="1">
    <source>
        <dbReference type="ARBA" id="ARBA00022516"/>
    </source>
</evidence>
<dbReference type="InterPro" id="IPR010137">
    <property type="entry name" value="Lipid_A_LpxA"/>
</dbReference>
<reference evidence="7" key="1">
    <citation type="submission" date="2018-05" db="EMBL/GenBank/DDBJ databases">
        <authorList>
            <person name="Lanie J.A."/>
            <person name="Ng W.-L."/>
            <person name="Kazmierczak K.M."/>
            <person name="Andrzejewski T.M."/>
            <person name="Davidsen T.M."/>
            <person name="Wayne K.J."/>
            <person name="Tettelin H."/>
            <person name="Glass J.I."/>
            <person name="Rusch D."/>
            <person name="Podicherti R."/>
            <person name="Tsui H.-C.T."/>
            <person name="Winkler M.E."/>
        </authorList>
    </citation>
    <scope>NUCLEOTIDE SEQUENCE</scope>
</reference>
<keyword evidence="4" id="KW-0443">Lipid metabolism</keyword>
<dbReference type="Pfam" id="PF13720">
    <property type="entry name" value="Acetyltransf_11"/>
    <property type="match status" value="1"/>
</dbReference>
<dbReference type="NCBIfam" id="NF003657">
    <property type="entry name" value="PRK05289.1"/>
    <property type="match status" value="1"/>
</dbReference>
<accession>A0A382GZA4</accession>
<evidence type="ECO:0000313" key="7">
    <source>
        <dbReference type="EMBL" id="SVB80406.1"/>
    </source>
</evidence>
<dbReference type="InterPro" id="IPR011004">
    <property type="entry name" value="Trimer_LpxA-like_sf"/>
</dbReference>
<dbReference type="InterPro" id="IPR029098">
    <property type="entry name" value="Acetyltransf_C"/>
</dbReference>
<dbReference type="InterPro" id="IPR001451">
    <property type="entry name" value="Hexapep"/>
</dbReference>
<keyword evidence="5" id="KW-0012">Acyltransferase</keyword>
<evidence type="ECO:0000256" key="3">
    <source>
        <dbReference type="ARBA" id="ARBA00022679"/>
    </source>
</evidence>